<dbReference type="InterPro" id="IPR049946">
    <property type="entry name" value="RIBOSOMAL_L20_CS"/>
</dbReference>
<dbReference type="GO" id="GO:0005840">
    <property type="term" value="C:ribosome"/>
    <property type="evidence" value="ECO:0007669"/>
    <property type="project" value="UniProtKB-KW"/>
</dbReference>
<comment type="subcellular location">
    <subcellularLocation>
        <location evidence="7">Plastid</location>
        <location evidence="7">Chloroplast</location>
    </subcellularLocation>
</comment>
<sequence>MTRTKRGSVARKRRGKIFSFTKGYVGSHSKLFATSNQQYLKALRYSFSDRRKNKNVFRKLWIQRINAYIKTKNLKYSNFIHSLHKQKILLNRKVLCKITQIDSKTLTR</sequence>
<dbReference type="Gene3D" id="1.10.1900.20">
    <property type="entry name" value="Ribosomal protein L20"/>
    <property type="match status" value="1"/>
</dbReference>
<reference evidence="9" key="1">
    <citation type="journal article" date="2015" name="J. Eukaryot. Microbiol.">
        <title>Chloroplast Genome Evolution in the Euglenaceae.</title>
        <authorList>
            <person name="Bennett M.S."/>
            <person name="Triemer R.E."/>
        </authorList>
    </citation>
    <scope>NUCLEOTIDE SEQUENCE</scope>
    <source>
        <strain evidence="9">SAG 10.88</strain>
    </source>
</reference>
<dbReference type="NCBIfam" id="TIGR01032">
    <property type="entry name" value="rplT_bact"/>
    <property type="match status" value="1"/>
</dbReference>
<dbReference type="GO" id="GO:0009507">
    <property type="term" value="C:chloroplast"/>
    <property type="evidence" value="ECO:0007669"/>
    <property type="project" value="UniProtKB-SubCell"/>
</dbReference>
<dbReference type="GeneID" id="24571319"/>
<dbReference type="EMBL" id="KP410781">
    <property type="protein sequence ID" value="AKL39051.1"/>
    <property type="molecule type" value="Genomic_DNA"/>
</dbReference>
<dbReference type="PRINTS" id="PR00062">
    <property type="entry name" value="RIBOSOMALL20"/>
</dbReference>
<dbReference type="HAMAP" id="MF_00382">
    <property type="entry name" value="Ribosomal_bL20"/>
    <property type="match status" value="1"/>
</dbReference>
<dbReference type="CDD" id="cd07026">
    <property type="entry name" value="Ribosomal_L20"/>
    <property type="match status" value="1"/>
</dbReference>
<proteinExistence type="inferred from homology"/>
<evidence type="ECO:0000256" key="6">
    <source>
        <dbReference type="ARBA" id="ARBA00035295"/>
    </source>
</evidence>
<comment type="similarity">
    <text evidence="1 7 8">Belongs to the bacterial ribosomal protein bL20 family.</text>
</comment>
<dbReference type="FunFam" id="1.10.1900.20:FF:000001">
    <property type="entry name" value="50S ribosomal protein L20"/>
    <property type="match status" value="1"/>
</dbReference>
<dbReference type="InterPro" id="IPR035566">
    <property type="entry name" value="Ribosomal_protein_bL20_C"/>
</dbReference>
<keyword evidence="4 7" id="KW-0689">Ribosomal protein</keyword>
<dbReference type="Pfam" id="PF00453">
    <property type="entry name" value="Ribosomal_L20"/>
    <property type="match status" value="1"/>
</dbReference>
<keyword evidence="9" id="KW-0934">Plastid</keyword>
<keyword evidence="3 7" id="KW-0694">RNA-binding</keyword>
<evidence type="ECO:0000256" key="2">
    <source>
        <dbReference type="ARBA" id="ARBA00022730"/>
    </source>
</evidence>
<keyword evidence="9" id="KW-0150">Chloroplast</keyword>
<keyword evidence="2 7" id="KW-0699">rRNA-binding</keyword>
<dbReference type="SUPFAM" id="SSF74731">
    <property type="entry name" value="Ribosomal protein L20"/>
    <property type="match status" value="1"/>
</dbReference>
<dbReference type="GO" id="GO:0003735">
    <property type="term" value="F:structural constituent of ribosome"/>
    <property type="evidence" value="ECO:0007669"/>
    <property type="project" value="InterPro"/>
</dbReference>
<comment type="function">
    <text evidence="7">Binds directly to 23S ribosomal RNA and is necessary for the in vitro assembly process of the 50S ribosomal subunit. It is not involved in the protein synthesizing functions of that subunit.</text>
</comment>
<dbReference type="PROSITE" id="PS00937">
    <property type="entry name" value="RIBOSOMAL_L20"/>
    <property type="match status" value="1"/>
</dbReference>
<evidence type="ECO:0000256" key="1">
    <source>
        <dbReference type="ARBA" id="ARBA00007698"/>
    </source>
</evidence>
<evidence type="ECO:0000256" key="5">
    <source>
        <dbReference type="ARBA" id="ARBA00023274"/>
    </source>
</evidence>
<dbReference type="GO" id="GO:0000027">
    <property type="term" value="P:ribosomal large subunit assembly"/>
    <property type="evidence" value="ECO:0007669"/>
    <property type="project" value="UniProtKB-UniRule"/>
</dbReference>
<dbReference type="RefSeq" id="YP_009145426.1">
    <property type="nucleotide sequence ID" value="NC_027286.1"/>
</dbReference>
<evidence type="ECO:0000313" key="9">
    <source>
        <dbReference type="EMBL" id="AKL39051.1"/>
    </source>
</evidence>
<dbReference type="AlphaFoldDB" id="A0A0G3SFM3"/>
<dbReference type="PANTHER" id="PTHR10986">
    <property type="entry name" value="39S RIBOSOMAL PROTEIN L20"/>
    <property type="match status" value="1"/>
</dbReference>
<dbReference type="GO" id="GO:0019843">
    <property type="term" value="F:rRNA binding"/>
    <property type="evidence" value="ECO:0007669"/>
    <property type="project" value="UniProtKB-UniRule"/>
</dbReference>
<keyword evidence="5 7" id="KW-0687">Ribonucleoprotein</keyword>
<geneLocation type="chloroplast" evidence="9"/>
<dbReference type="Gene3D" id="6.10.160.10">
    <property type="match status" value="1"/>
</dbReference>
<dbReference type="InterPro" id="IPR005813">
    <property type="entry name" value="Ribosomal_bL20"/>
</dbReference>
<organism evidence="9">
    <name type="scientific">Cryptoglena skujai</name>
    <dbReference type="NCBI Taxonomy" id="161229"/>
    <lineage>
        <taxon>Eukaryota</taxon>
        <taxon>Discoba</taxon>
        <taxon>Euglenozoa</taxon>
        <taxon>Euglenida</taxon>
        <taxon>Spirocuta</taxon>
        <taxon>Euglenophyceae</taxon>
        <taxon>Euglenales</taxon>
        <taxon>Euglenaceae</taxon>
        <taxon>Cryptoglena</taxon>
    </lineage>
</organism>
<evidence type="ECO:0000256" key="8">
    <source>
        <dbReference type="RuleBase" id="RU000561"/>
    </source>
</evidence>
<evidence type="ECO:0000256" key="3">
    <source>
        <dbReference type="ARBA" id="ARBA00022884"/>
    </source>
</evidence>
<accession>A0A0G3SFM3</accession>
<protein>
    <recommendedName>
        <fullName evidence="6 7">Large ribosomal subunit protein bL20c</fullName>
    </recommendedName>
</protein>
<evidence type="ECO:0000256" key="7">
    <source>
        <dbReference type="HAMAP-Rule" id="MF_00382"/>
    </source>
</evidence>
<dbReference type="GO" id="GO:1990904">
    <property type="term" value="C:ribonucleoprotein complex"/>
    <property type="evidence" value="ECO:0007669"/>
    <property type="project" value="UniProtKB-KW"/>
</dbReference>
<gene>
    <name evidence="7 9" type="primary">rpl20</name>
</gene>
<name>A0A0G3SFM3_9EUGL</name>
<dbReference type="GO" id="GO:0006412">
    <property type="term" value="P:translation"/>
    <property type="evidence" value="ECO:0007669"/>
    <property type="project" value="InterPro"/>
</dbReference>
<evidence type="ECO:0000256" key="4">
    <source>
        <dbReference type="ARBA" id="ARBA00022980"/>
    </source>
</evidence>